<keyword evidence="2" id="KW-1133">Transmembrane helix</keyword>
<keyword evidence="2" id="KW-0812">Transmembrane</keyword>
<dbReference type="AlphaFoldDB" id="A0A9W6LRR6"/>
<evidence type="ECO:0000313" key="4">
    <source>
        <dbReference type="Proteomes" id="UP001144323"/>
    </source>
</evidence>
<feature type="region of interest" description="Disordered" evidence="1">
    <location>
        <begin position="67"/>
        <end position="88"/>
    </location>
</feature>
<evidence type="ECO:0000313" key="3">
    <source>
        <dbReference type="EMBL" id="GLI92900.1"/>
    </source>
</evidence>
<protein>
    <submittedName>
        <fullName evidence="3">Uncharacterized protein</fullName>
    </submittedName>
</protein>
<evidence type="ECO:0000256" key="2">
    <source>
        <dbReference type="SAM" id="Phobius"/>
    </source>
</evidence>
<keyword evidence="2" id="KW-0472">Membrane</keyword>
<organism evidence="3 4">
    <name type="scientific">Methylocystis echinoides</name>
    <dbReference type="NCBI Taxonomy" id="29468"/>
    <lineage>
        <taxon>Bacteria</taxon>
        <taxon>Pseudomonadati</taxon>
        <taxon>Pseudomonadota</taxon>
        <taxon>Alphaproteobacteria</taxon>
        <taxon>Hyphomicrobiales</taxon>
        <taxon>Methylocystaceae</taxon>
        <taxon>Methylocystis</taxon>
    </lineage>
</organism>
<proteinExistence type="predicted"/>
<reference evidence="3" key="1">
    <citation type="journal article" date="2023" name="Int. J. Syst. Evol. Microbiol.">
        <title>Methylocystis iwaonis sp. nov., a type II methane-oxidizing bacterium from surface soil of a rice paddy field in Japan, and emended description of the genus Methylocystis (ex Whittenbury et al. 1970) Bowman et al. 1993.</title>
        <authorList>
            <person name="Kaise H."/>
            <person name="Sawadogo J.B."/>
            <person name="Alam M.S."/>
            <person name="Ueno C."/>
            <person name="Dianou D."/>
            <person name="Shinjo R."/>
            <person name="Asakawa S."/>
        </authorList>
    </citation>
    <scope>NUCLEOTIDE SEQUENCE</scope>
    <source>
        <strain evidence="3">LMG27198</strain>
    </source>
</reference>
<gene>
    <name evidence="3" type="ORF">LMG27198_18920</name>
</gene>
<dbReference type="EMBL" id="BSEC01000001">
    <property type="protein sequence ID" value="GLI92900.1"/>
    <property type="molecule type" value="Genomic_DNA"/>
</dbReference>
<sequence length="88" mass="9706">MEQKGEYPERKCKMSLVDKFDDQIEPAFSRSFDRESARRQFRVSILLVGAMALAAFVLGFAMPINPGPTTAPTADSAPFSGRLVSVDH</sequence>
<name>A0A9W6LRR6_9HYPH</name>
<evidence type="ECO:0000256" key="1">
    <source>
        <dbReference type="SAM" id="MobiDB-lite"/>
    </source>
</evidence>
<comment type="caution">
    <text evidence="3">The sequence shown here is derived from an EMBL/GenBank/DDBJ whole genome shotgun (WGS) entry which is preliminary data.</text>
</comment>
<dbReference type="Proteomes" id="UP001144323">
    <property type="component" value="Unassembled WGS sequence"/>
</dbReference>
<accession>A0A9W6LRR6</accession>
<keyword evidence="4" id="KW-1185">Reference proteome</keyword>
<feature type="transmembrane region" description="Helical" evidence="2">
    <location>
        <begin position="43"/>
        <end position="64"/>
    </location>
</feature>